<evidence type="ECO:0000313" key="1">
    <source>
        <dbReference type="EMBL" id="JAD25902.1"/>
    </source>
</evidence>
<reference evidence="1" key="2">
    <citation type="journal article" date="2015" name="Data Brief">
        <title>Shoot transcriptome of the giant reed, Arundo donax.</title>
        <authorList>
            <person name="Barrero R.A."/>
            <person name="Guerrero F.D."/>
            <person name="Moolhuijzen P."/>
            <person name="Goolsby J.A."/>
            <person name="Tidwell J."/>
            <person name="Bellgard S.E."/>
            <person name="Bellgard M.I."/>
        </authorList>
    </citation>
    <scope>NUCLEOTIDE SEQUENCE</scope>
    <source>
        <tissue evidence="1">Shoot tissue taken approximately 20 cm above the soil surface</tissue>
    </source>
</reference>
<sequence>MTPSDSSPAYGPASAPRCPVCAGEEAPPPATMTKLILTTMGRRQL</sequence>
<dbReference type="EMBL" id="GBRH01271993">
    <property type="protein sequence ID" value="JAD25902.1"/>
    <property type="molecule type" value="Transcribed_RNA"/>
</dbReference>
<reference evidence="1" key="1">
    <citation type="submission" date="2014-09" db="EMBL/GenBank/DDBJ databases">
        <authorList>
            <person name="Magalhaes I.L.F."/>
            <person name="Oliveira U."/>
            <person name="Santos F.R."/>
            <person name="Vidigal T.H.D.A."/>
            <person name="Brescovit A.D."/>
            <person name="Santos A.J."/>
        </authorList>
    </citation>
    <scope>NUCLEOTIDE SEQUENCE</scope>
    <source>
        <tissue evidence="1">Shoot tissue taken approximately 20 cm above the soil surface</tissue>
    </source>
</reference>
<organism evidence="1">
    <name type="scientific">Arundo donax</name>
    <name type="common">Giant reed</name>
    <name type="synonym">Donax arundinaceus</name>
    <dbReference type="NCBI Taxonomy" id="35708"/>
    <lineage>
        <taxon>Eukaryota</taxon>
        <taxon>Viridiplantae</taxon>
        <taxon>Streptophyta</taxon>
        <taxon>Embryophyta</taxon>
        <taxon>Tracheophyta</taxon>
        <taxon>Spermatophyta</taxon>
        <taxon>Magnoliopsida</taxon>
        <taxon>Liliopsida</taxon>
        <taxon>Poales</taxon>
        <taxon>Poaceae</taxon>
        <taxon>PACMAD clade</taxon>
        <taxon>Arundinoideae</taxon>
        <taxon>Arundineae</taxon>
        <taxon>Arundo</taxon>
    </lineage>
</organism>
<accession>A0A0A8YTJ8</accession>
<dbReference type="AlphaFoldDB" id="A0A0A8YTJ8"/>
<proteinExistence type="predicted"/>
<protein>
    <submittedName>
        <fullName evidence="1">Uncharacterized protein</fullName>
    </submittedName>
</protein>
<name>A0A0A8YTJ8_ARUDO</name>